<evidence type="ECO:0000259" key="1">
    <source>
        <dbReference type="Pfam" id="PF04326"/>
    </source>
</evidence>
<protein>
    <submittedName>
        <fullName evidence="2">Helix-turn-helix domain-containing protein</fullName>
    </submittedName>
</protein>
<evidence type="ECO:0000313" key="2">
    <source>
        <dbReference type="EMBL" id="MFD2413074.1"/>
    </source>
</evidence>
<dbReference type="EMBL" id="JBHUKY010000054">
    <property type="protein sequence ID" value="MFD2413074.1"/>
    <property type="molecule type" value="Genomic_DNA"/>
</dbReference>
<accession>A0ABW5FEE0</accession>
<comment type="caution">
    <text evidence="2">The sequence shown here is derived from an EMBL/GenBank/DDBJ whole genome shotgun (WGS) entry which is preliminary data.</text>
</comment>
<proteinExistence type="predicted"/>
<keyword evidence="3" id="KW-1185">Reference proteome</keyword>
<dbReference type="PANTHER" id="PTHR30595">
    <property type="entry name" value="GLPR-RELATED TRANSCRIPTIONAL REPRESSOR"/>
    <property type="match status" value="1"/>
</dbReference>
<dbReference type="PANTHER" id="PTHR30595:SF6">
    <property type="entry name" value="SCHLAFEN ALBA-2 DOMAIN-CONTAINING PROTEIN"/>
    <property type="match status" value="1"/>
</dbReference>
<evidence type="ECO:0000313" key="3">
    <source>
        <dbReference type="Proteomes" id="UP001597448"/>
    </source>
</evidence>
<feature type="domain" description="Schlafen AlbA-2" evidence="1">
    <location>
        <begin position="26"/>
        <end position="153"/>
    </location>
</feature>
<reference evidence="3" key="1">
    <citation type="journal article" date="2019" name="Int. J. Syst. Evol. Microbiol.">
        <title>The Global Catalogue of Microorganisms (GCM) 10K type strain sequencing project: providing services to taxonomists for standard genome sequencing and annotation.</title>
        <authorList>
            <consortium name="The Broad Institute Genomics Platform"/>
            <consortium name="The Broad Institute Genome Sequencing Center for Infectious Disease"/>
            <person name="Wu L."/>
            <person name="Ma J."/>
        </authorList>
    </citation>
    <scope>NUCLEOTIDE SEQUENCE [LARGE SCALE GENOMIC DNA]</scope>
    <source>
        <strain evidence="3">CCM 8725</strain>
    </source>
</reference>
<organism evidence="2 3">
    <name type="scientific">Paenibacillus rhizoplanae</name>
    <dbReference type="NCBI Taxonomy" id="1917181"/>
    <lineage>
        <taxon>Bacteria</taxon>
        <taxon>Bacillati</taxon>
        <taxon>Bacillota</taxon>
        <taxon>Bacilli</taxon>
        <taxon>Bacillales</taxon>
        <taxon>Paenibacillaceae</taxon>
        <taxon>Paenibacillus</taxon>
    </lineage>
</organism>
<dbReference type="RefSeq" id="WP_209989690.1">
    <property type="nucleotide sequence ID" value="NZ_JBHUKY010000054.1"/>
</dbReference>
<sequence length="396" mass="45061">MSLMHKTIEQINEDDLIYLKESEVQESRVIEYKEMLPSDQEEAKKEFLADVSSFANAGGGDILFGVSATKGVPTSFPGLDIDDIDSVILKYENLIRTGVEPRIFGIQTQAIPLSNKNIILVIRIPNSFNSPHMMTLKKSQKFFTRNSAGKHQMDITEIRSSFLNTSVMSHRIRDFQAERNSLIQINEASVSLLNNSCFITLHLIPYNAWGNQLYDLTRFHQEPTTLPPLYGSISDFRFNLEGFVTFSKFSVNEHPHSYVQIFRNGIIEAVDKGMIKVDSKKNLIPSVAFEKNIIEKLNRYFIELKNLRIVPPVVLLLSVNGIKNFKLAVSPEIWGPDNDGFTKNNILLPEVIFETFPENPYALARSLKPLFDTFWNAGGWSKSMNYDEQGEWNPGQ</sequence>
<dbReference type="InterPro" id="IPR038461">
    <property type="entry name" value="Schlafen_AlbA_2_dom_sf"/>
</dbReference>
<dbReference type="Gene3D" id="3.30.950.30">
    <property type="entry name" value="Schlafen, AAA domain"/>
    <property type="match status" value="1"/>
</dbReference>
<dbReference type="Pfam" id="PF04326">
    <property type="entry name" value="SLFN_AlbA_2"/>
    <property type="match status" value="1"/>
</dbReference>
<dbReference type="Proteomes" id="UP001597448">
    <property type="component" value="Unassembled WGS sequence"/>
</dbReference>
<dbReference type="InterPro" id="IPR007421">
    <property type="entry name" value="Schlafen_AlbA_2_dom"/>
</dbReference>
<gene>
    <name evidence="2" type="ORF">ACFSX3_24625</name>
</gene>
<name>A0ABW5FEE0_9BACL</name>